<keyword evidence="4" id="KW-1185">Reference proteome</keyword>
<dbReference type="RefSeq" id="WP_094277261.1">
    <property type="nucleotide sequence ID" value="NZ_JBLWZI010000002.1"/>
</dbReference>
<evidence type="ECO:0000313" key="2">
    <source>
        <dbReference type="EMBL" id="TDW61373.1"/>
    </source>
</evidence>
<reference evidence="2 4" key="2">
    <citation type="submission" date="2019-03" db="EMBL/GenBank/DDBJ databases">
        <title>Genomic Encyclopedia of Archaeal and Bacterial Type Strains, Phase II (KMG-II): from individual species to whole genera.</title>
        <authorList>
            <person name="Goeker M."/>
        </authorList>
    </citation>
    <scope>NUCLEOTIDE SEQUENCE [LARGE SCALE GENOMIC DNA]</scope>
    <source>
        <strain evidence="2 4">DSM 15594</strain>
    </source>
</reference>
<evidence type="ECO:0000313" key="3">
    <source>
        <dbReference type="Proteomes" id="UP000243640"/>
    </source>
</evidence>
<gene>
    <name evidence="1" type="ORF">B6S09_04220</name>
    <name evidence="2" type="ORF">LY04_00911</name>
</gene>
<evidence type="ECO:0000313" key="4">
    <source>
        <dbReference type="Proteomes" id="UP000295058"/>
    </source>
</evidence>
<dbReference type="EMBL" id="SODO01000002">
    <property type="protein sequence ID" value="TDW61373.1"/>
    <property type="molecule type" value="Genomic_DNA"/>
</dbReference>
<dbReference type="Proteomes" id="UP000243640">
    <property type="component" value="Unassembled WGS sequence"/>
</dbReference>
<evidence type="ECO:0000313" key="1">
    <source>
        <dbReference type="EMBL" id="OYD25431.1"/>
    </source>
</evidence>
<dbReference type="Gene3D" id="6.10.280.50">
    <property type="match status" value="1"/>
</dbReference>
<proteinExistence type="predicted"/>
<dbReference type="EMBL" id="NQJF01000003">
    <property type="protein sequence ID" value="OYD25431.1"/>
    <property type="molecule type" value="Genomic_DNA"/>
</dbReference>
<reference evidence="1 3" key="1">
    <citation type="submission" date="2017-08" db="EMBL/GenBank/DDBJ databases">
        <title>Draft Genome Sequence of the Marine Bacterium Oceanimonas baumannii ATCC 700832.</title>
        <authorList>
            <person name="Mcclelland W.D."/>
            <person name="Brennan M.A."/>
            <person name="Trachtenberg A.M."/>
            <person name="Maclea K.S."/>
        </authorList>
    </citation>
    <scope>NUCLEOTIDE SEQUENCE [LARGE SCALE GENOMIC DNA]</scope>
    <source>
        <strain evidence="1 3">ATCC 700832</strain>
    </source>
</reference>
<accession>A0A235CLG6</accession>
<comment type="caution">
    <text evidence="1">The sequence shown here is derived from an EMBL/GenBank/DDBJ whole genome shotgun (WGS) entry which is preliminary data.</text>
</comment>
<sequence length="78" mass="9143">MTHTLAEEFPEQASRITELKLSDETFARLAREYHKLNHEIEGLEACNQPIADADFETLKLRRHQLKEQIYKGWFNGQG</sequence>
<organism evidence="1 3">
    <name type="scientific">Oceanimonas baumannii</name>
    <dbReference type="NCBI Taxonomy" id="129578"/>
    <lineage>
        <taxon>Bacteria</taxon>
        <taxon>Pseudomonadati</taxon>
        <taxon>Pseudomonadota</taxon>
        <taxon>Gammaproteobacteria</taxon>
        <taxon>Aeromonadales</taxon>
        <taxon>Aeromonadaceae</taxon>
        <taxon>Oceanimonas</taxon>
    </lineage>
</organism>
<dbReference type="InterPro" id="IPR007420">
    <property type="entry name" value="DUF465"/>
</dbReference>
<dbReference type="OrthoDB" id="1263265at2"/>
<dbReference type="Proteomes" id="UP000295058">
    <property type="component" value="Unassembled WGS sequence"/>
</dbReference>
<evidence type="ECO:0008006" key="5">
    <source>
        <dbReference type="Google" id="ProtNLM"/>
    </source>
</evidence>
<protein>
    <recommendedName>
        <fullName evidence="5">GTP-binding protein</fullName>
    </recommendedName>
</protein>
<dbReference type="InterPro" id="IPR038444">
    <property type="entry name" value="DUF465_sf"/>
</dbReference>
<dbReference type="Pfam" id="PF04325">
    <property type="entry name" value="DUF465"/>
    <property type="match status" value="1"/>
</dbReference>
<dbReference type="AlphaFoldDB" id="A0A235CLG6"/>
<name>A0A235CLG6_9GAMM</name>